<dbReference type="Pfam" id="PF22422">
    <property type="entry name" value="MGH1-like_GH"/>
    <property type="match status" value="1"/>
</dbReference>
<dbReference type="Gene3D" id="1.50.10.10">
    <property type="match status" value="1"/>
</dbReference>
<dbReference type="InterPro" id="IPR012341">
    <property type="entry name" value="6hp_glycosidase-like_sf"/>
</dbReference>
<dbReference type="InterPro" id="IPR008928">
    <property type="entry name" value="6-hairpin_glycosidase_sf"/>
</dbReference>
<gene>
    <name evidence="3" type="ordered locus">Tter_0432</name>
</gene>
<sequence>MDYLVISDNHTFMVCEFSGDILQNDKPNGLYYRDTRYLSLLHMYLAGQSLDVLSHDDDTTYQANIILTNRRFEDEDGTRIPAGTLTVSRSYAVHGSLSQRLVLQNFNNFQVRTVLAMDLAADFMDMFEVRGIASGQRGELLDPHIEGNTVVLTYLGQDGVTRKLYIFFAISPSRVHTQDSGGTHVVRAEWDVDLTPQGTMDIEMIFEPVESEPVEVRRHAHEGAKVYNLILRRQRHETESWLDGSTKFFTDNVDLNNLIERSTLDIKALTGEYPTGRAIHAGIPWFAVPFGRDSIITSMQTLPLNPDLAIATLRFLAKYQGKEDDPWRDEEPGKIMHEMRFGELANRKLIPHTPYYGSVDATPLFVMLFAQVVRWTGDRALYSELLPSVMRALEWIDRWGDLDGDGFLEYKTRSELGIRNQGWKDSQDSILYPDGSLVSPPIALVEVQAYAYAAKLWLSQLVAEMGDQELANRLASEAANLKEAFNKHFWVSEASFFAQGLDDRKVPIKDITSNPGHALMCDIVDAELLPAFVHRLMQPDMLSGWGIRTRSLHDPNFNPVSYHNGSVWPHDNSLIIYGLYKNGFRDEANEVSYQILEASRYFRLNRLPELMCGFQRDEDNLRRPAEYPVSCSPQAWAAGTVFMMLRSMLGIEADGLNHTLRLSPSLPAWIESIEVSNLRVAHERVHFAVSRDGEVEVISRGDITILVE</sequence>
<dbReference type="InterPro" id="IPR054491">
    <property type="entry name" value="MGH1-like_GH"/>
</dbReference>
<evidence type="ECO:0000313" key="3">
    <source>
        <dbReference type="EMBL" id="ACZ41353.1"/>
    </source>
</evidence>
<dbReference type="EMBL" id="CP001825">
    <property type="protein sequence ID" value="ACZ41353.1"/>
    <property type="molecule type" value="Genomic_DNA"/>
</dbReference>
<dbReference type="Proteomes" id="UP000000323">
    <property type="component" value="Chromosome 1"/>
</dbReference>
<proteinExistence type="predicted"/>
<name>D1CEJ7_THET1</name>
<evidence type="ECO:0000259" key="2">
    <source>
        <dbReference type="Pfam" id="PF22422"/>
    </source>
</evidence>
<dbReference type="RefSeq" id="WP_012874388.1">
    <property type="nucleotide sequence ID" value="NC_013525.1"/>
</dbReference>
<dbReference type="HOGENOM" id="CLU_019216_1_0_0"/>
<dbReference type="Pfam" id="PF14742">
    <property type="entry name" value="GDE_N_bis"/>
    <property type="match status" value="1"/>
</dbReference>
<dbReference type="AlphaFoldDB" id="D1CEJ7"/>
<accession>D1CEJ7</accession>
<keyword evidence="4" id="KW-1185">Reference proteome</keyword>
<dbReference type="STRING" id="525904.Tter_0432"/>
<dbReference type="GO" id="GO:0005975">
    <property type="term" value="P:carbohydrate metabolic process"/>
    <property type="evidence" value="ECO:0007669"/>
    <property type="project" value="InterPro"/>
</dbReference>
<dbReference type="OrthoDB" id="9759959at2"/>
<protein>
    <submittedName>
        <fullName evidence="3">Amylo-alpha-16-glucosidase</fullName>
    </submittedName>
</protein>
<evidence type="ECO:0000259" key="1">
    <source>
        <dbReference type="Pfam" id="PF14742"/>
    </source>
</evidence>
<dbReference type="SUPFAM" id="SSF48208">
    <property type="entry name" value="Six-hairpin glycosidases"/>
    <property type="match status" value="1"/>
</dbReference>
<feature type="domain" description="Putative glycogen debranching enzyme N-terminal" evidence="1">
    <location>
        <begin position="6"/>
        <end position="203"/>
    </location>
</feature>
<evidence type="ECO:0000313" key="4">
    <source>
        <dbReference type="Proteomes" id="UP000000323"/>
    </source>
</evidence>
<dbReference type="eggNOG" id="COG3408">
    <property type="taxonomic scope" value="Bacteria"/>
</dbReference>
<dbReference type="KEGG" id="ttr:Tter_0432"/>
<dbReference type="InterPro" id="IPR032856">
    <property type="entry name" value="GDE_N_bis"/>
</dbReference>
<reference evidence="4" key="1">
    <citation type="journal article" date="2010" name="Stand. Genomic Sci.">
        <title>Complete genome sequence of 'Thermobaculum terrenum' type strain (YNP1).</title>
        <authorList>
            <person name="Kiss H."/>
            <person name="Cleland D."/>
            <person name="Lapidus A."/>
            <person name="Lucas S."/>
            <person name="Glavina Del Rio T."/>
            <person name="Nolan M."/>
            <person name="Tice H."/>
            <person name="Han C."/>
            <person name="Goodwin L."/>
            <person name="Pitluck S."/>
            <person name="Liolios K."/>
            <person name="Ivanova N."/>
            <person name="Mavromatis K."/>
            <person name="Ovchinnikova G."/>
            <person name="Pati A."/>
            <person name="Chen A."/>
            <person name="Palaniappan K."/>
            <person name="Land M."/>
            <person name="Hauser L."/>
            <person name="Chang Y."/>
            <person name="Jeffries C."/>
            <person name="Lu M."/>
            <person name="Brettin T."/>
            <person name="Detter J."/>
            <person name="Goker M."/>
            <person name="Tindall B."/>
            <person name="Beck B."/>
            <person name="McDermott T."/>
            <person name="Woyke T."/>
            <person name="Bristow J."/>
            <person name="Eisen J."/>
            <person name="Markowitz V."/>
            <person name="Hugenholtz P."/>
            <person name="Kyrpides N."/>
            <person name="Klenk H."/>
            <person name="Cheng J."/>
        </authorList>
    </citation>
    <scope>NUCLEOTIDE SEQUENCE [LARGE SCALE GENOMIC DNA]</scope>
    <source>
        <strain evidence="4">ATCC BAA-798 / YNP1</strain>
    </source>
</reference>
<organism evidence="3 4">
    <name type="scientific">Thermobaculum terrenum (strain ATCC BAA-798 / CCMEE 7001 / YNP1)</name>
    <dbReference type="NCBI Taxonomy" id="525904"/>
    <lineage>
        <taxon>Bacteria</taxon>
        <taxon>Bacillati</taxon>
        <taxon>Chloroflexota</taxon>
        <taxon>Chloroflexia</taxon>
        <taxon>Candidatus Thermobaculales</taxon>
        <taxon>Candidatus Thermobaculaceae</taxon>
        <taxon>Thermobaculum</taxon>
    </lineage>
</organism>
<feature type="domain" description="Mannosylglycerate hydrolase MGH1-like glycoside hydrolase" evidence="2">
    <location>
        <begin position="294"/>
        <end position="598"/>
    </location>
</feature>